<feature type="transmembrane region" description="Helical" evidence="1">
    <location>
        <begin position="92"/>
        <end position="112"/>
    </location>
</feature>
<protein>
    <submittedName>
        <fullName evidence="3">CPBP family glutamic-type intramembrane protease</fullName>
        <ecNumber evidence="3">3.4.-.-</ecNumber>
    </submittedName>
</protein>
<keyword evidence="4" id="KW-1185">Reference proteome</keyword>
<keyword evidence="1" id="KW-0812">Transmembrane</keyword>
<dbReference type="EC" id="3.4.-.-" evidence="3"/>
<keyword evidence="3" id="KW-0378">Hydrolase</keyword>
<feature type="transmembrane region" description="Helical" evidence="1">
    <location>
        <begin position="261"/>
        <end position="280"/>
    </location>
</feature>
<feature type="domain" description="CAAX prenyl protease 2/Lysostaphin resistance protein A-like" evidence="2">
    <location>
        <begin position="218"/>
        <end position="324"/>
    </location>
</feature>
<proteinExistence type="predicted"/>
<accession>A0ABT1L4E0</accession>
<dbReference type="Pfam" id="PF02517">
    <property type="entry name" value="Rce1-like"/>
    <property type="match status" value="1"/>
</dbReference>
<dbReference type="GO" id="GO:0006508">
    <property type="term" value="P:proteolysis"/>
    <property type="evidence" value="ECO:0007669"/>
    <property type="project" value="UniProtKB-KW"/>
</dbReference>
<feature type="transmembrane region" description="Helical" evidence="1">
    <location>
        <begin position="118"/>
        <end position="143"/>
    </location>
</feature>
<name>A0ABT1L4E0_9GAMM</name>
<feature type="transmembrane region" description="Helical" evidence="1">
    <location>
        <begin position="325"/>
        <end position="350"/>
    </location>
</feature>
<evidence type="ECO:0000313" key="3">
    <source>
        <dbReference type="EMBL" id="MCP8352031.1"/>
    </source>
</evidence>
<dbReference type="GO" id="GO:0008233">
    <property type="term" value="F:peptidase activity"/>
    <property type="evidence" value="ECO:0007669"/>
    <property type="project" value="UniProtKB-KW"/>
</dbReference>
<feature type="transmembrane region" description="Helical" evidence="1">
    <location>
        <begin position="56"/>
        <end position="80"/>
    </location>
</feature>
<dbReference type="RefSeq" id="WP_258569144.1">
    <property type="nucleotide sequence ID" value="NZ_JAKUDN010000002.1"/>
</dbReference>
<evidence type="ECO:0000256" key="1">
    <source>
        <dbReference type="SAM" id="Phobius"/>
    </source>
</evidence>
<dbReference type="InterPro" id="IPR003675">
    <property type="entry name" value="Rce1/LyrA-like_dom"/>
</dbReference>
<gene>
    <name evidence="3" type="ORF">MKS91_01860</name>
</gene>
<organism evidence="3 4">
    <name type="scientific">Candidatus Synchoanobacter obligatus</name>
    <dbReference type="NCBI Taxonomy" id="2919597"/>
    <lineage>
        <taxon>Bacteria</taxon>
        <taxon>Pseudomonadati</taxon>
        <taxon>Pseudomonadota</taxon>
        <taxon>Gammaproteobacteria</taxon>
        <taxon>Candidatus Comchoanobacterales</taxon>
        <taxon>Candidatus Comchoanobacteraceae</taxon>
        <taxon>Candidatus Synchoanobacter</taxon>
    </lineage>
</organism>
<feature type="transmembrane region" description="Helical" evidence="1">
    <location>
        <begin position="292"/>
        <end position="313"/>
    </location>
</feature>
<reference evidence="3 4" key="1">
    <citation type="journal article" date="2022" name="Nat. Microbiol.">
        <title>The microbiome of a bacterivorous marine choanoflagellate contains a resource-demanding obligate bacterial associate.</title>
        <authorList>
            <person name="Needham D.M."/>
            <person name="Poirier C."/>
            <person name="Bachy C."/>
            <person name="George E.E."/>
            <person name="Wilken S."/>
            <person name="Yung C.C.M."/>
            <person name="Limardo A.J."/>
            <person name="Morando M."/>
            <person name="Sudek L."/>
            <person name="Malmstrom R.R."/>
            <person name="Keeling P.J."/>
            <person name="Santoro A.E."/>
            <person name="Worden A.Z."/>
        </authorList>
    </citation>
    <scope>NUCLEOTIDE SEQUENCE [LARGE SCALE GENOMIC DNA]</scope>
    <source>
        <strain evidence="3 4">Comchoano-2</strain>
    </source>
</reference>
<evidence type="ECO:0000313" key="4">
    <source>
        <dbReference type="Proteomes" id="UP001320768"/>
    </source>
</evidence>
<dbReference type="Proteomes" id="UP001320768">
    <property type="component" value="Unassembled WGS sequence"/>
</dbReference>
<dbReference type="EMBL" id="JAKUDN010000002">
    <property type="protein sequence ID" value="MCP8352031.1"/>
    <property type="molecule type" value="Genomic_DNA"/>
</dbReference>
<feature type="transmembrane region" description="Helical" evidence="1">
    <location>
        <begin position="188"/>
        <end position="212"/>
    </location>
</feature>
<sequence>MAYIAATAVTGLAIPANFLIQILSISAVLTLCSQHAYLQHATKPLEALPILTRLRQLAKVLLITAGSLLGLECISAIALIQAFQHKLFMVDTYPILSVLLEIFQMVFLVALYDVTKNLLYYFLPPLFFIQVMFTSLLFTFILATKISTANLASLWYINPSDSQKLFSYETWVDLTKQFVNQLTSVSPLGLVALCTLCTVVLTFQGLFLPAIIYTSFAFIMAIPMLLVIPPLCEEVIFRAVGIHWLQKEKLLTSNLESPRGFFDILPVSVLNGWLFGLVHFVARQQSTQVLTYLLLTLQGTLWSLLALTMGSIASSYCAHHIWNHLVFTASPVLVFAVDGLAIPLVSITGFCTTGCDIHNCADGMADFDASSSAQERKMHAPIHT</sequence>
<keyword evidence="1" id="KW-0472">Membrane</keyword>
<keyword evidence="3" id="KW-0645">Protease</keyword>
<keyword evidence="1" id="KW-1133">Transmembrane helix</keyword>
<evidence type="ECO:0000259" key="2">
    <source>
        <dbReference type="Pfam" id="PF02517"/>
    </source>
</evidence>
<comment type="caution">
    <text evidence="3">The sequence shown here is derived from an EMBL/GenBank/DDBJ whole genome shotgun (WGS) entry which is preliminary data.</text>
</comment>